<dbReference type="Proteomes" id="UP001234202">
    <property type="component" value="Unassembled WGS sequence"/>
</dbReference>
<evidence type="ECO:0000313" key="2">
    <source>
        <dbReference type="Proteomes" id="UP001234202"/>
    </source>
</evidence>
<gene>
    <name evidence="1" type="ORF">QFC24_002403</name>
</gene>
<keyword evidence="2" id="KW-1185">Reference proteome</keyword>
<dbReference type="EMBL" id="JASBWV010000006">
    <property type="protein sequence ID" value="KAJ9126130.1"/>
    <property type="molecule type" value="Genomic_DNA"/>
</dbReference>
<protein>
    <submittedName>
        <fullName evidence="1">Uncharacterized protein</fullName>
    </submittedName>
</protein>
<proteinExistence type="predicted"/>
<sequence length="935" mass="101627">MAPSVTARKSQASASKKKEIISLDDSDDDSDEVQAVSKPVRSSKPATSSTSGSKRKNLIESEDEEDFKPLAKKPNTAASRPSVTNRQPTAMSSAAPKKKAAATKKPVRHVDEYEDEDGDEDEDDEEEFEEEEEDFLQPKVTSRKAPVPPAKKNAVASGSTVKKAVVKDEPKPASSAPKYDFAAAAARKAAGPVAPGSKELPDGAPNCLAGLTIVFTGELESMSRTEASDLAKKYGARVTGAPSKVTSYVVLGEGAGPKKLEVIKKVGLKTLDEDGFLELIASRSGQPMDEKAKAKAEKDKEVMRKAAEDMEKREKEAEAQAKRKAKVLGKTGTAVKAAAPASSQLWTTKYAPTNIKEICGNKGNVEKLGAWLESWPKLYKEGFKKPGKDGLGIYRAILISGPPGIGKTTAAHLVAKLKGYDVIEMNASDTRSKKLIQNGINVDNASLDGWFSGGGVKDTTAAGVKITSRTCLIMDEVDGMSAGDRGGVGALNGLIKNTKIPLVLIANDSSTPKMKPLQSTCYQLKFRRPSANEVRARLMSILFKEKLKIDSNSVDQLVASTQADIRQILNLLSTWKLSRADMSYEESKELGKKSEKYTIQTPFSIIPELLGPYAFSKTNRSTLNDRMDLYFQDFSFVPLFMQENYIKQKPLRAGQGNGPETLMETLNLFSKAADSISDGDLLDRLIHGPEQHWSLLPAHAAASTIRPAYFVYGPSESSGYSPVSFPQWLGQNSKKTRLARQLGDVQIKMRLKVSGSREEIRQDYLPLLASKVVLPLTMKKIAADQAVDEIMPYLDEYYLNKEDWEALVELGVGDMEGEAMLKKIPAATKSTFTRIYNKVDHPVAFHKADMFSTGKKTIVDKGPLPDIEDVMEDDVDVPDEEPVANDDEANDLKNDKLIKVGGAKKGKGKAAAKPKATATKAKAAPKKKAKNLDDD</sequence>
<reference evidence="1" key="1">
    <citation type="submission" date="2023-04" db="EMBL/GenBank/DDBJ databases">
        <title>Draft Genome sequencing of Naganishia species isolated from polar environments using Oxford Nanopore Technology.</title>
        <authorList>
            <person name="Leo P."/>
            <person name="Venkateswaran K."/>
        </authorList>
    </citation>
    <scope>NUCLEOTIDE SEQUENCE</scope>
    <source>
        <strain evidence="1">DBVPG 5303</strain>
    </source>
</reference>
<organism evidence="1 2">
    <name type="scientific">Naganishia onofrii</name>
    <dbReference type="NCBI Taxonomy" id="1851511"/>
    <lineage>
        <taxon>Eukaryota</taxon>
        <taxon>Fungi</taxon>
        <taxon>Dikarya</taxon>
        <taxon>Basidiomycota</taxon>
        <taxon>Agaricomycotina</taxon>
        <taxon>Tremellomycetes</taxon>
        <taxon>Filobasidiales</taxon>
        <taxon>Filobasidiaceae</taxon>
        <taxon>Naganishia</taxon>
    </lineage>
</organism>
<accession>A0ACC2XPZ5</accession>
<name>A0ACC2XPZ5_9TREE</name>
<evidence type="ECO:0000313" key="1">
    <source>
        <dbReference type="EMBL" id="KAJ9126130.1"/>
    </source>
</evidence>
<comment type="caution">
    <text evidence="1">The sequence shown here is derived from an EMBL/GenBank/DDBJ whole genome shotgun (WGS) entry which is preliminary data.</text>
</comment>